<keyword evidence="4" id="KW-1185">Reference proteome</keyword>
<proteinExistence type="predicted"/>
<reference evidence="3 4" key="1">
    <citation type="submission" date="2019-05" db="EMBL/GenBank/DDBJ databases">
        <title>Streptomyces marianii sp. nov., a novel marine actinomycete from southern coast of India.</title>
        <authorList>
            <person name="Iniyan A.M."/>
            <person name="Wink J."/>
            <person name="Ramprasad E."/>
            <person name="Ramana C.V."/>
            <person name="Bunk B."/>
            <person name="Sproer C."/>
            <person name="Joseph F.-J.R.S."/>
            <person name="Vincent S.G.P."/>
        </authorList>
    </citation>
    <scope>NUCLEOTIDE SEQUENCE [LARGE SCALE GENOMIC DNA]</scope>
    <source>
        <strain evidence="3 4">ICN19</strain>
    </source>
</reference>
<dbReference type="Gene3D" id="3.90.1530.10">
    <property type="entry name" value="Conserved hypothetical protein from pyrococcus furiosus pfu- 392566-001, ParB domain"/>
    <property type="match status" value="1"/>
</dbReference>
<feature type="region of interest" description="Disordered" evidence="1">
    <location>
        <begin position="1"/>
        <end position="68"/>
    </location>
</feature>
<dbReference type="EMBL" id="VAWE01000001">
    <property type="protein sequence ID" value="TLQ46047.1"/>
    <property type="molecule type" value="Genomic_DNA"/>
</dbReference>
<dbReference type="Pfam" id="PF02195">
    <property type="entry name" value="ParB_N"/>
    <property type="match status" value="1"/>
</dbReference>
<accession>A0A5R9EA03</accession>
<dbReference type="SUPFAM" id="SSF110849">
    <property type="entry name" value="ParB/Sulfiredoxin"/>
    <property type="match status" value="1"/>
</dbReference>
<evidence type="ECO:0000256" key="1">
    <source>
        <dbReference type="SAM" id="MobiDB-lite"/>
    </source>
</evidence>
<dbReference type="Proteomes" id="UP000305921">
    <property type="component" value="Unassembled WGS sequence"/>
</dbReference>
<comment type="caution">
    <text evidence="3">The sequence shown here is derived from an EMBL/GenBank/DDBJ whole genome shotgun (WGS) entry which is preliminary data.</text>
</comment>
<evidence type="ECO:0000313" key="3">
    <source>
        <dbReference type="EMBL" id="TLQ46047.1"/>
    </source>
</evidence>
<name>A0A5R9EA03_9ACTN</name>
<organism evidence="3 4">
    <name type="scientific">Streptomyces marianii</name>
    <dbReference type="NCBI Taxonomy" id="1817406"/>
    <lineage>
        <taxon>Bacteria</taxon>
        <taxon>Bacillati</taxon>
        <taxon>Actinomycetota</taxon>
        <taxon>Actinomycetes</taxon>
        <taxon>Kitasatosporales</taxon>
        <taxon>Streptomycetaceae</taxon>
        <taxon>Streptomyces</taxon>
    </lineage>
</organism>
<feature type="domain" description="ParB-like N-terminal" evidence="2">
    <location>
        <begin position="99"/>
        <end position="187"/>
    </location>
</feature>
<dbReference type="SMART" id="SM00470">
    <property type="entry name" value="ParB"/>
    <property type="match status" value="1"/>
</dbReference>
<dbReference type="InterPro" id="IPR003115">
    <property type="entry name" value="ParB_N"/>
</dbReference>
<evidence type="ECO:0000259" key="2">
    <source>
        <dbReference type="SMART" id="SM00470"/>
    </source>
</evidence>
<gene>
    <name evidence="3" type="ORF">FEF34_26380</name>
</gene>
<dbReference type="AlphaFoldDB" id="A0A5R9EA03"/>
<sequence length="304" mass="32526">MSGSTSNRSPPAPSPTTSSTPSAPNSPTTGPEARGLTPQPSAALRRRRPRLPRTPASRPNRTEPPADRLVLACVGRGERPTQGTPVTALANIPEQLLPLAVPIGDLAPYHRNPRTGDLPAIAESLTVNGQYRPVVVNKGTHTGRPNEILAGNHTVAAAQQLGWEHIAATWIDVDDEAAARIVIVDNRTNDLAGYDTALLAEVLSEIPDLAGTGYDRESVDRLLDDTSLPETLELTSDGAGTGAAATVDYLQWGYLQWESKRVRITSEEVEALNAIYTKFVDDTNSDLGFGWHVLQEAHQEGDAA</sequence>
<evidence type="ECO:0000313" key="4">
    <source>
        <dbReference type="Proteomes" id="UP000305921"/>
    </source>
</evidence>
<protein>
    <recommendedName>
        <fullName evidence="2">ParB-like N-terminal domain-containing protein</fullName>
    </recommendedName>
</protein>
<feature type="compositionally biased region" description="Low complexity" evidence="1">
    <location>
        <begin position="1"/>
        <end position="31"/>
    </location>
</feature>
<dbReference type="InterPro" id="IPR036086">
    <property type="entry name" value="ParB/Sulfiredoxin_sf"/>
</dbReference>
<dbReference type="OrthoDB" id="9773060at2"/>